<keyword evidence="2" id="KW-1185">Reference proteome</keyword>
<dbReference type="InterPro" id="IPR029063">
    <property type="entry name" value="SAM-dependent_MTases_sf"/>
</dbReference>
<dbReference type="AlphaFoldDB" id="A0A4P9VLG2"/>
<dbReference type="SUPFAM" id="SSF53335">
    <property type="entry name" value="S-adenosyl-L-methionine-dependent methyltransferases"/>
    <property type="match status" value="1"/>
</dbReference>
<dbReference type="GO" id="GO:0070475">
    <property type="term" value="P:rRNA base methylation"/>
    <property type="evidence" value="ECO:0007669"/>
    <property type="project" value="InterPro"/>
</dbReference>
<name>A0A4P9VLG2_9GAMM</name>
<dbReference type="Pfam" id="PF04378">
    <property type="entry name" value="RsmJ"/>
    <property type="match status" value="1"/>
</dbReference>
<dbReference type="InterPro" id="IPR007473">
    <property type="entry name" value="RlmJ"/>
</dbReference>
<dbReference type="Gene3D" id="3.40.50.150">
    <property type="entry name" value="Vaccinia Virus protein VP39"/>
    <property type="match status" value="1"/>
</dbReference>
<comment type="caution">
    <text evidence="1">The sequence shown here is derived from an EMBL/GenBank/DDBJ whole genome shotgun (WGS) entry which is preliminary data.</text>
</comment>
<accession>A0A4P9VLG2</accession>
<sequence length="288" mass="32976">MTERYRHIQHVGDHGDALKHTVLAHLISRFKTQHQQLLFIDSHAASGIYSITAAPDWRSGIGKLWSSAFCEQPLLAPWKNTVLRCNQHHTPLRCYPGSPAIAFLLLRAQDQLYLGELQNAELNNLKHCLNELEKSFFTPHSAPTIHYYQGDCHTWLPQIAQQWRGKPGLLLMDPPYEQATDYEEVALTLNTISRQWPEGSLILWYPHYKEDLSFRLFNAVQQLIAAPCWQMDLVIRKPLINDRLVGCGLLFINIPSVILNEIQPILDGLASIFMEYSGHCYFGPLKLP</sequence>
<reference evidence="1 2" key="1">
    <citation type="submission" date="2017-04" db="EMBL/GenBank/DDBJ databases">
        <title>Draft genome sequence of Zooshikella ganghwensis VG4 isolated from Red Sea sediments.</title>
        <authorList>
            <person name="Rehman Z."/>
            <person name="Alam I."/>
            <person name="Kamau A."/>
            <person name="Bajic V."/>
            <person name="Leiknes T."/>
        </authorList>
    </citation>
    <scope>NUCLEOTIDE SEQUENCE [LARGE SCALE GENOMIC DNA]</scope>
    <source>
        <strain evidence="1 2">VG4</strain>
    </source>
</reference>
<organism evidence="1 2">
    <name type="scientific">Zooshikella ganghwensis</name>
    <dbReference type="NCBI Taxonomy" id="202772"/>
    <lineage>
        <taxon>Bacteria</taxon>
        <taxon>Pseudomonadati</taxon>
        <taxon>Pseudomonadota</taxon>
        <taxon>Gammaproteobacteria</taxon>
        <taxon>Oceanospirillales</taxon>
        <taxon>Zooshikellaceae</taxon>
        <taxon>Zooshikella</taxon>
    </lineage>
</organism>
<dbReference type="RefSeq" id="WP_094787352.1">
    <property type="nucleotide sequence ID" value="NZ_NDXW01000001.1"/>
</dbReference>
<dbReference type="Proteomes" id="UP000257039">
    <property type="component" value="Unassembled WGS sequence"/>
</dbReference>
<gene>
    <name evidence="1" type="ORF">B9G39_12175</name>
</gene>
<dbReference type="EMBL" id="NDXW01000001">
    <property type="protein sequence ID" value="RDH44143.1"/>
    <property type="molecule type" value="Genomic_DNA"/>
</dbReference>
<evidence type="ECO:0000313" key="2">
    <source>
        <dbReference type="Proteomes" id="UP000257039"/>
    </source>
</evidence>
<dbReference type="PANTHER" id="PTHR37426:SF1">
    <property type="entry name" value="RIBOSOMAL RNA LARGE SUBUNIT METHYLTRANSFERASE J"/>
    <property type="match status" value="1"/>
</dbReference>
<protein>
    <submittedName>
        <fullName evidence="1">23S rRNA (Adenine(2030)-N(6))-methyltransferase RlmJ</fullName>
    </submittedName>
</protein>
<keyword evidence="1" id="KW-0808">Transferase</keyword>
<keyword evidence="1" id="KW-0489">Methyltransferase</keyword>
<evidence type="ECO:0000313" key="1">
    <source>
        <dbReference type="EMBL" id="RDH44143.1"/>
    </source>
</evidence>
<proteinExistence type="predicted"/>
<dbReference type="GO" id="GO:0005829">
    <property type="term" value="C:cytosol"/>
    <property type="evidence" value="ECO:0007669"/>
    <property type="project" value="TreeGrafter"/>
</dbReference>
<dbReference type="GO" id="GO:0036307">
    <property type="term" value="F:23S rRNA (adenine(2030)-N(6))-methyltransferase activity"/>
    <property type="evidence" value="ECO:0007669"/>
    <property type="project" value="TreeGrafter"/>
</dbReference>
<dbReference type="PANTHER" id="PTHR37426">
    <property type="entry name" value="RIBOSOMAL RNA LARGE SUBUNIT METHYLTRANSFERASE J"/>
    <property type="match status" value="1"/>
</dbReference>